<keyword evidence="3" id="KW-1185">Reference proteome</keyword>
<name>A0A091DBL7_FUKDA</name>
<gene>
    <name evidence="2" type="ORF">H920_10338</name>
</gene>
<evidence type="ECO:0000313" key="3">
    <source>
        <dbReference type="Proteomes" id="UP000028990"/>
    </source>
</evidence>
<dbReference type="EMBL" id="KN122776">
    <property type="protein sequence ID" value="KFO28477.1"/>
    <property type="molecule type" value="Genomic_DNA"/>
</dbReference>
<evidence type="ECO:0000313" key="2">
    <source>
        <dbReference type="EMBL" id="KFO28477.1"/>
    </source>
</evidence>
<dbReference type="AlphaFoldDB" id="A0A091DBL7"/>
<protein>
    <submittedName>
        <fullName evidence="2">Uncharacterized protein</fullName>
    </submittedName>
</protein>
<dbReference type="Proteomes" id="UP000028990">
    <property type="component" value="Unassembled WGS sequence"/>
</dbReference>
<sequence length="81" mass="9250">MKKRDGLGGEEEEEEEEKEEEEDLFTCEKLEGSVQGLKEEISVKELVIPLVEGPKFQFITSSPAFHIPDLPYWAFAFVICT</sequence>
<accession>A0A091DBL7</accession>
<organism evidence="2 3">
    <name type="scientific">Fukomys damarensis</name>
    <name type="common">Damaraland mole rat</name>
    <name type="synonym">Cryptomys damarensis</name>
    <dbReference type="NCBI Taxonomy" id="885580"/>
    <lineage>
        <taxon>Eukaryota</taxon>
        <taxon>Metazoa</taxon>
        <taxon>Chordata</taxon>
        <taxon>Craniata</taxon>
        <taxon>Vertebrata</taxon>
        <taxon>Euteleostomi</taxon>
        <taxon>Mammalia</taxon>
        <taxon>Eutheria</taxon>
        <taxon>Euarchontoglires</taxon>
        <taxon>Glires</taxon>
        <taxon>Rodentia</taxon>
        <taxon>Hystricomorpha</taxon>
        <taxon>Bathyergidae</taxon>
        <taxon>Fukomys</taxon>
    </lineage>
</organism>
<feature type="compositionally biased region" description="Acidic residues" evidence="1">
    <location>
        <begin position="8"/>
        <end position="25"/>
    </location>
</feature>
<proteinExistence type="predicted"/>
<feature type="region of interest" description="Disordered" evidence="1">
    <location>
        <begin position="1"/>
        <end position="25"/>
    </location>
</feature>
<reference evidence="2 3" key="1">
    <citation type="submission" date="2013-11" db="EMBL/GenBank/DDBJ databases">
        <title>The Damaraland mole rat (Fukomys damarensis) genome and evolution of African mole rats.</title>
        <authorList>
            <person name="Gladyshev V.N."/>
            <person name="Fang X."/>
        </authorList>
    </citation>
    <scope>NUCLEOTIDE SEQUENCE [LARGE SCALE GENOMIC DNA]</scope>
    <source>
        <tissue evidence="2">Liver</tissue>
    </source>
</reference>
<evidence type="ECO:0000256" key="1">
    <source>
        <dbReference type="SAM" id="MobiDB-lite"/>
    </source>
</evidence>